<sequence length="42" mass="4727">MERTASMIMSFGTCTSKTIGSNMPISSLSRYLIYIILNLMYS</sequence>
<organism evidence="1 2">
    <name type="scientific">Populus alba x Populus x berolinensis</name>
    <dbReference type="NCBI Taxonomy" id="444605"/>
    <lineage>
        <taxon>Eukaryota</taxon>
        <taxon>Viridiplantae</taxon>
        <taxon>Streptophyta</taxon>
        <taxon>Embryophyta</taxon>
        <taxon>Tracheophyta</taxon>
        <taxon>Spermatophyta</taxon>
        <taxon>Magnoliopsida</taxon>
        <taxon>eudicotyledons</taxon>
        <taxon>Gunneridae</taxon>
        <taxon>Pentapetalae</taxon>
        <taxon>rosids</taxon>
        <taxon>fabids</taxon>
        <taxon>Malpighiales</taxon>
        <taxon>Salicaceae</taxon>
        <taxon>Saliceae</taxon>
        <taxon>Populus</taxon>
    </lineage>
</organism>
<dbReference type="Proteomes" id="UP001164929">
    <property type="component" value="Chromosome 15"/>
</dbReference>
<proteinExistence type="predicted"/>
<keyword evidence="2" id="KW-1185">Reference proteome</keyword>
<evidence type="ECO:0000313" key="2">
    <source>
        <dbReference type="Proteomes" id="UP001164929"/>
    </source>
</evidence>
<protein>
    <submittedName>
        <fullName evidence="1">Uncharacterized protein</fullName>
    </submittedName>
</protein>
<accession>A0AAD6LPG5</accession>
<reference evidence="1" key="1">
    <citation type="journal article" date="2023" name="Mol. Ecol. Resour.">
        <title>Chromosome-level genome assembly of a triploid poplar Populus alba 'Berolinensis'.</title>
        <authorList>
            <person name="Chen S."/>
            <person name="Yu Y."/>
            <person name="Wang X."/>
            <person name="Wang S."/>
            <person name="Zhang T."/>
            <person name="Zhou Y."/>
            <person name="He R."/>
            <person name="Meng N."/>
            <person name="Wang Y."/>
            <person name="Liu W."/>
            <person name="Liu Z."/>
            <person name="Liu J."/>
            <person name="Guo Q."/>
            <person name="Huang H."/>
            <person name="Sederoff R.R."/>
            <person name="Wang G."/>
            <person name="Qu G."/>
            <person name="Chen S."/>
        </authorList>
    </citation>
    <scope>NUCLEOTIDE SEQUENCE</scope>
    <source>
        <strain evidence="1">SC-2020</strain>
    </source>
</reference>
<comment type="caution">
    <text evidence="1">The sequence shown here is derived from an EMBL/GenBank/DDBJ whole genome shotgun (WGS) entry which is preliminary data.</text>
</comment>
<dbReference type="AlphaFoldDB" id="A0AAD6LPG5"/>
<name>A0AAD6LPG5_9ROSI</name>
<dbReference type="EMBL" id="JAQIZT010000015">
    <property type="protein sequence ID" value="KAJ6969407.1"/>
    <property type="molecule type" value="Genomic_DNA"/>
</dbReference>
<evidence type="ECO:0000313" key="1">
    <source>
        <dbReference type="EMBL" id="KAJ6969407.1"/>
    </source>
</evidence>
<gene>
    <name evidence="1" type="ORF">NC653_034052</name>
</gene>